<dbReference type="CDD" id="cd14660">
    <property type="entry name" value="E2F_DD"/>
    <property type="match status" value="1"/>
</dbReference>
<dbReference type="Proteomes" id="UP001652625">
    <property type="component" value="Chromosome 15"/>
</dbReference>
<dbReference type="InterPro" id="IPR032198">
    <property type="entry name" value="E2F_CC-MB"/>
</dbReference>
<dbReference type="InterPro" id="IPR037241">
    <property type="entry name" value="E2F-DP_heterodim"/>
</dbReference>
<dbReference type="SUPFAM" id="SSF46785">
    <property type="entry name" value="Winged helix' DNA-binding domain"/>
    <property type="match status" value="1"/>
</dbReference>
<evidence type="ECO:0000256" key="3">
    <source>
        <dbReference type="ARBA" id="ARBA00023125"/>
    </source>
</evidence>
<dbReference type="RefSeq" id="XP_065676244.1">
    <property type="nucleotide sequence ID" value="XM_065820172.1"/>
</dbReference>
<keyword evidence="5" id="KW-0539">Nucleus</keyword>
<evidence type="ECO:0000256" key="2">
    <source>
        <dbReference type="ARBA" id="ARBA00023015"/>
    </source>
</evidence>
<evidence type="ECO:0000313" key="7">
    <source>
        <dbReference type="Proteomes" id="UP001652625"/>
    </source>
</evidence>
<organism evidence="7 8">
    <name type="scientific">Hydra vulgaris</name>
    <name type="common">Hydra</name>
    <name type="synonym">Hydra attenuata</name>
    <dbReference type="NCBI Taxonomy" id="6087"/>
    <lineage>
        <taxon>Eukaryota</taxon>
        <taxon>Metazoa</taxon>
        <taxon>Cnidaria</taxon>
        <taxon>Hydrozoa</taxon>
        <taxon>Hydroidolina</taxon>
        <taxon>Anthoathecata</taxon>
        <taxon>Aplanulata</taxon>
        <taxon>Hydridae</taxon>
        <taxon>Hydra</taxon>
    </lineage>
</organism>
<dbReference type="InterPro" id="IPR036388">
    <property type="entry name" value="WH-like_DNA-bd_sf"/>
</dbReference>
<dbReference type="Pfam" id="PF02319">
    <property type="entry name" value="WHD_E2F_TDP"/>
    <property type="match status" value="1"/>
</dbReference>
<protein>
    <submittedName>
        <fullName evidence="8">Transcription factor E2F5-like</fullName>
    </submittedName>
</protein>
<keyword evidence="7" id="KW-1185">Reference proteome</keyword>
<evidence type="ECO:0000259" key="6">
    <source>
        <dbReference type="SMART" id="SM01372"/>
    </source>
</evidence>
<comment type="similarity">
    <text evidence="1 5">Belongs to the E2F/DP family.</text>
</comment>
<evidence type="ECO:0000256" key="4">
    <source>
        <dbReference type="ARBA" id="ARBA00023163"/>
    </source>
</evidence>
<dbReference type="Pfam" id="PF16421">
    <property type="entry name" value="E2F_CC-MB"/>
    <property type="match status" value="1"/>
</dbReference>
<dbReference type="Gene3D" id="6.10.250.540">
    <property type="match status" value="1"/>
</dbReference>
<sequence length="323" mass="35730">MLISLQIQFQCHENTMASDYNSPGTPSRHEKSLGLLTAKFVGLLQEAKDGVLDLKVAADQLAVRQKRRIYDITNVLEGIGLIEKKSKNSIQWKGAGPGCNSQEISDKLCELKGEISKLDAVETILDQQQLWVQQSLKNISEDPENERHAYVSHEDVCMCFKGETLLAIQAPSGTQLEVPPPDFLGHTANYQMHLNSENGPICVLLVNHDAKSDVPVVTNVSPESPNNCAECLVSSKDGDALKTNGEDMETDDPILTSNIGDPQHSKRISDEIEDMNLDQFCKENELFAPLLRLSPPPGEHDYYFNLDDNEGVCDLFDVPALKV</sequence>
<dbReference type="Gene3D" id="1.10.10.10">
    <property type="entry name" value="Winged helix-like DNA-binding domain superfamily/Winged helix DNA-binding domain"/>
    <property type="match status" value="1"/>
</dbReference>
<comment type="subcellular location">
    <subcellularLocation>
        <location evidence="5">Nucleus</location>
    </subcellularLocation>
</comment>
<dbReference type="InterPro" id="IPR015633">
    <property type="entry name" value="E2F"/>
</dbReference>
<gene>
    <name evidence="8" type="primary">LOC136072063</name>
</gene>
<evidence type="ECO:0000313" key="8">
    <source>
        <dbReference type="RefSeq" id="XP_065676244.1"/>
    </source>
</evidence>
<dbReference type="PANTHER" id="PTHR12081:SF18">
    <property type="entry name" value="TRANSCRIPTION FACTOR E2F2-RELATED"/>
    <property type="match status" value="1"/>
</dbReference>
<keyword evidence="3 5" id="KW-0238">DNA-binding</keyword>
<dbReference type="SMART" id="SM01372">
    <property type="entry name" value="E2F_TDP"/>
    <property type="match status" value="1"/>
</dbReference>
<name>A0ABM4DNU1_HYDVU</name>
<evidence type="ECO:0000256" key="5">
    <source>
        <dbReference type="RuleBase" id="RU003796"/>
    </source>
</evidence>
<keyword evidence="2 5" id="KW-0805">Transcription regulation</keyword>
<dbReference type="InterPro" id="IPR003316">
    <property type="entry name" value="E2F_WHTH_DNA-bd_dom"/>
</dbReference>
<dbReference type="SUPFAM" id="SSF144074">
    <property type="entry name" value="E2F-DP heterodimerization region"/>
    <property type="match status" value="1"/>
</dbReference>
<reference evidence="8" key="1">
    <citation type="submission" date="2025-08" db="UniProtKB">
        <authorList>
            <consortium name="RefSeq"/>
        </authorList>
    </citation>
    <scope>IDENTIFICATION</scope>
</reference>
<dbReference type="GeneID" id="136072063"/>
<keyword evidence="4 5" id="KW-0804">Transcription</keyword>
<evidence type="ECO:0000256" key="1">
    <source>
        <dbReference type="ARBA" id="ARBA00010940"/>
    </source>
</evidence>
<accession>A0ABM4DNU1</accession>
<dbReference type="InterPro" id="IPR036390">
    <property type="entry name" value="WH_DNA-bd_sf"/>
</dbReference>
<proteinExistence type="inferred from homology"/>
<feature type="domain" description="E2F/DP family winged-helix DNA-binding" evidence="6">
    <location>
        <begin position="28"/>
        <end position="94"/>
    </location>
</feature>
<dbReference type="PANTHER" id="PTHR12081">
    <property type="entry name" value="TRANSCRIPTION FACTOR E2F"/>
    <property type="match status" value="1"/>
</dbReference>